<comment type="similarity">
    <text evidence="7">Belongs to the binding-protein-dependent transport system permease family.</text>
</comment>
<dbReference type="CDD" id="cd06261">
    <property type="entry name" value="TM_PBP2"/>
    <property type="match status" value="1"/>
</dbReference>
<dbReference type="Pfam" id="PF00528">
    <property type="entry name" value="BPD_transp_1"/>
    <property type="match status" value="1"/>
</dbReference>
<dbReference type="InterPro" id="IPR050901">
    <property type="entry name" value="BP-dep_ABC_trans_perm"/>
</dbReference>
<organism evidence="9 10">
    <name type="scientific">Reticulibacter mediterranei</name>
    <dbReference type="NCBI Taxonomy" id="2778369"/>
    <lineage>
        <taxon>Bacteria</taxon>
        <taxon>Bacillati</taxon>
        <taxon>Chloroflexota</taxon>
        <taxon>Ktedonobacteria</taxon>
        <taxon>Ktedonobacterales</taxon>
        <taxon>Reticulibacteraceae</taxon>
        <taxon>Reticulibacter</taxon>
    </lineage>
</organism>
<evidence type="ECO:0000256" key="7">
    <source>
        <dbReference type="RuleBase" id="RU363032"/>
    </source>
</evidence>
<dbReference type="AlphaFoldDB" id="A0A8J3IVE8"/>
<evidence type="ECO:0000313" key="9">
    <source>
        <dbReference type="EMBL" id="GHO99215.1"/>
    </source>
</evidence>
<dbReference type="GO" id="GO:0005886">
    <property type="term" value="C:plasma membrane"/>
    <property type="evidence" value="ECO:0007669"/>
    <property type="project" value="UniProtKB-SubCell"/>
</dbReference>
<dbReference type="Proteomes" id="UP000597444">
    <property type="component" value="Unassembled WGS sequence"/>
</dbReference>
<reference evidence="9" key="1">
    <citation type="submission" date="2020-10" db="EMBL/GenBank/DDBJ databases">
        <title>Taxonomic study of unclassified bacteria belonging to the class Ktedonobacteria.</title>
        <authorList>
            <person name="Yabe S."/>
            <person name="Wang C.M."/>
            <person name="Zheng Y."/>
            <person name="Sakai Y."/>
            <person name="Cavaletti L."/>
            <person name="Monciardini P."/>
            <person name="Donadio S."/>
        </authorList>
    </citation>
    <scope>NUCLEOTIDE SEQUENCE</scope>
    <source>
        <strain evidence="9">ID150040</strain>
    </source>
</reference>
<comment type="caution">
    <text evidence="9">The sequence shown here is derived from an EMBL/GenBank/DDBJ whole genome shotgun (WGS) entry which is preliminary data.</text>
</comment>
<dbReference type="PROSITE" id="PS50928">
    <property type="entry name" value="ABC_TM1"/>
    <property type="match status" value="1"/>
</dbReference>
<feature type="transmembrane region" description="Helical" evidence="7">
    <location>
        <begin position="187"/>
        <end position="209"/>
    </location>
</feature>
<feature type="transmembrane region" description="Helical" evidence="7">
    <location>
        <begin position="146"/>
        <end position="166"/>
    </location>
</feature>
<feature type="transmembrane region" description="Helical" evidence="7">
    <location>
        <begin position="243"/>
        <end position="264"/>
    </location>
</feature>
<dbReference type="SUPFAM" id="SSF161098">
    <property type="entry name" value="MetI-like"/>
    <property type="match status" value="1"/>
</dbReference>
<evidence type="ECO:0000313" key="10">
    <source>
        <dbReference type="Proteomes" id="UP000597444"/>
    </source>
</evidence>
<protein>
    <submittedName>
        <fullName evidence="9">ABC transporter permease</fullName>
    </submittedName>
</protein>
<evidence type="ECO:0000256" key="5">
    <source>
        <dbReference type="ARBA" id="ARBA00022989"/>
    </source>
</evidence>
<proteinExistence type="inferred from homology"/>
<dbReference type="RefSeq" id="WP_220209865.1">
    <property type="nucleotide sequence ID" value="NZ_BNJK01000002.1"/>
</dbReference>
<keyword evidence="3" id="KW-1003">Cell membrane</keyword>
<evidence type="ECO:0000256" key="1">
    <source>
        <dbReference type="ARBA" id="ARBA00004651"/>
    </source>
</evidence>
<feature type="transmembrane region" description="Helical" evidence="7">
    <location>
        <begin position="12"/>
        <end position="34"/>
    </location>
</feature>
<feature type="transmembrane region" description="Helical" evidence="7">
    <location>
        <begin position="215"/>
        <end position="236"/>
    </location>
</feature>
<gene>
    <name evidence="9" type="ORF">KSF_092630</name>
</gene>
<feature type="transmembrane region" description="Helical" evidence="7">
    <location>
        <begin position="113"/>
        <end position="134"/>
    </location>
</feature>
<dbReference type="InterPro" id="IPR000515">
    <property type="entry name" value="MetI-like"/>
</dbReference>
<dbReference type="InterPro" id="IPR035906">
    <property type="entry name" value="MetI-like_sf"/>
</dbReference>
<evidence type="ECO:0000256" key="4">
    <source>
        <dbReference type="ARBA" id="ARBA00022692"/>
    </source>
</evidence>
<dbReference type="Gene3D" id="1.10.3720.10">
    <property type="entry name" value="MetI-like"/>
    <property type="match status" value="1"/>
</dbReference>
<dbReference type="PANTHER" id="PTHR32243">
    <property type="entry name" value="MALTOSE TRANSPORT SYSTEM PERMEASE-RELATED"/>
    <property type="match status" value="1"/>
</dbReference>
<dbReference type="GO" id="GO:0055085">
    <property type="term" value="P:transmembrane transport"/>
    <property type="evidence" value="ECO:0007669"/>
    <property type="project" value="InterPro"/>
</dbReference>
<keyword evidence="2 7" id="KW-0813">Transport</keyword>
<dbReference type="PANTHER" id="PTHR32243:SF18">
    <property type="entry name" value="INNER MEMBRANE ABC TRANSPORTER PERMEASE PROTEIN YCJP"/>
    <property type="match status" value="1"/>
</dbReference>
<keyword evidence="5 7" id="KW-1133">Transmembrane helix</keyword>
<keyword evidence="6 7" id="KW-0472">Membrane</keyword>
<feature type="domain" description="ABC transmembrane type-1" evidence="8">
    <location>
        <begin position="75"/>
        <end position="264"/>
    </location>
</feature>
<sequence>MKRSTLGWIGIYTGVFFGAAFTLIPVLWMLSIAFRPSSELYQTPFHIFPVTLTFDNFMNVLLNRTTVPAHLEQGFGRSLIVSLCTTVLAVAIASLAGYALARFNFRGRDSYGFLMLATQMMPAILFLVPLFEILRLIGLVNTLQGLILSYLTFSLPFCIWLLRGYFEGISPDLESAALTDGCNRLQALWYIVLPLATPALIATGAFAFINAWNEFLFAFILAGNQPLLTVQLFAFIGQYGPEYGNLMASAVLVAIPPVVIFLLMQRYMLRGLTAGAVKG</sequence>
<evidence type="ECO:0000256" key="3">
    <source>
        <dbReference type="ARBA" id="ARBA00022475"/>
    </source>
</evidence>
<name>A0A8J3IVE8_9CHLR</name>
<accession>A0A8J3IVE8</accession>
<feature type="transmembrane region" description="Helical" evidence="7">
    <location>
        <begin position="79"/>
        <end position="101"/>
    </location>
</feature>
<evidence type="ECO:0000256" key="6">
    <source>
        <dbReference type="ARBA" id="ARBA00023136"/>
    </source>
</evidence>
<dbReference type="EMBL" id="BNJK01000002">
    <property type="protein sequence ID" value="GHO99215.1"/>
    <property type="molecule type" value="Genomic_DNA"/>
</dbReference>
<keyword evidence="4 7" id="KW-0812">Transmembrane</keyword>
<evidence type="ECO:0000259" key="8">
    <source>
        <dbReference type="PROSITE" id="PS50928"/>
    </source>
</evidence>
<evidence type="ECO:0000256" key="2">
    <source>
        <dbReference type="ARBA" id="ARBA00022448"/>
    </source>
</evidence>
<keyword evidence="10" id="KW-1185">Reference proteome</keyword>
<comment type="subcellular location">
    <subcellularLocation>
        <location evidence="1 7">Cell membrane</location>
        <topology evidence="1 7">Multi-pass membrane protein</topology>
    </subcellularLocation>
</comment>